<dbReference type="EMBL" id="AP025592">
    <property type="protein sequence ID" value="BDG08803.1"/>
    <property type="molecule type" value="Genomic_DNA"/>
</dbReference>
<evidence type="ECO:0000313" key="3">
    <source>
        <dbReference type="Proteomes" id="UP001162734"/>
    </source>
</evidence>
<accession>A0ABM7XAC4</accession>
<organism evidence="2 3">
    <name type="scientific">Anaeromyxobacter paludicola</name>
    <dbReference type="NCBI Taxonomy" id="2918171"/>
    <lineage>
        <taxon>Bacteria</taxon>
        <taxon>Pseudomonadati</taxon>
        <taxon>Myxococcota</taxon>
        <taxon>Myxococcia</taxon>
        <taxon>Myxococcales</taxon>
        <taxon>Cystobacterineae</taxon>
        <taxon>Anaeromyxobacteraceae</taxon>
        <taxon>Anaeromyxobacter</taxon>
    </lineage>
</organism>
<feature type="domain" description="CheW-like" evidence="1">
    <location>
        <begin position="33"/>
        <end position="163"/>
    </location>
</feature>
<dbReference type="Pfam" id="PF01584">
    <property type="entry name" value="CheW"/>
    <property type="match status" value="1"/>
</dbReference>
<gene>
    <name evidence="2" type="ORF">AMPC_19160</name>
</gene>
<dbReference type="PROSITE" id="PS50851">
    <property type="entry name" value="CHEW"/>
    <property type="match status" value="1"/>
</dbReference>
<name>A0ABM7XAC4_9BACT</name>
<dbReference type="SUPFAM" id="SSF50341">
    <property type="entry name" value="CheW-like"/>
    <property type="match status" value="1"/>
</dbReference>
<dbReference type="InterPro" id="IPR036061">
    <property type="entry name" value="CheW-like_dom_sf"/>
</dbReference>
<dbReference type="Gene3D" id="2.30.30.40">
    <property type="entry name" value="SH3 Domains"/>
    <property type="match status" value="1"/>
</dbReference>
<dbReference type="Gene3D" id="2.40.50.180">
    <property type="entry name" value="CheA-289, Domain 4"/>
    <property type="match status" value="1"/>
</dbReference>
<dbReference type="SMART" id="SM00260">
    <property type="entry name" value="CheW"/>
    <property type="match status" value="1"/>
</dbReference>
<sequence length="164" mass="17139">MSVPAPEQEAAARLRAEFDASFAVPPPEPSRDLVPLLLLRAGGQRLAARLQAVRGLVRLGAVTPVPSRRPEFLGIAGLRGEILPVFQLGRLLGLAAGGAPRWMVLAGAERVGLAFDDFDGYVQVAPSDLQPAAGGGPLPEVARLPDRPAPVLDLAHLLQALGGR</sequence>
<dbReference type="InterPro" id="IPR002545">
    <property type="entry name" value="CheW-lke_dom"/>
</dbReference>
<reference evidence="3" key="1">
    <citation type="journal article" date="2022" name="Int. J. Syst. Evol. Microbiol.">
        <title>Anaeromyxobacter oryzae sp. nov., Anaeromyxobacter diazotrophicus sp. nov. and Anaeromyxobacter paludicola sp. nov., isolated from paddy soils.</title>
        <authorList>
            <person name="Itoh H."/>
            <person name="Xu Z."/>
            <person name="Mise K."/>
            <person name="Masuda Y."/>
            <person name="Ushijima N."/>
            <person name="Hayakawa C."/>
            <person name="Shiratori Y."/>
            <person name="Senoo K."/>
        </authorList>
    </citation>
    <scope>NUCLEOTIDE SEQUENCE [LARGE SCALE GENOMIC DNA]</scope>
    <source>
        <strain evidence="3">Red630</strain>
    </source>
</reference>
<protein>
    <recommendedName>
        <fullName evidence="1">CheW-like domain-containing protein</fullName>
    </recommendedName>
</protein>
<proteinExistence type="predicted"/>
<evidence type="ECO:0000259" key="1">
    <source>
        <dbReference type="PROSITE" id="PS50851"/>
    </source>
</evidence>
<dbReference type="Proteomes" id="UP001162734">
    <property type="component" value="Chromosome"/>
</dbReference>
<evidence type="ECO:0000313" key="2">
    <source>
        <dbReference type="EMBL" id="BDG08803.1"/>
    </source>
</evidence>
<keyword evidence="3" id="KW-1185">Reference proteome</keyword>
<dbReference type="RefSeq" id="WP_248346045.1">
    <property type="nucleotide sequence ID" value="NZ_AP025592.1"/>
</dbReference>